<name>A0ABU0AT17_9FIRM</name>
<dbReference type="EMBL" id="JAUSTN010000002">
    <property type="protein sequence ID" value="MDQ0274422.1"/>
    <property type="molecule type" value="Genomic_DNA"/>
</dbReference>
<dbReference type="PANTHER" id="PTHR43592">
    <property type="entry name" value="CAAX AMINO TERMINAL PROTEASE"/>
    <property type="match status" value="1"/>
</dbReference>
<dbReference type="GO" id="GO:0006508">
    <property type="term" value="P:proteolysis"/>
    <property type="evidence" value="ECO:0007669"/>
    <property type="project" value="UniProtKB-KW"/>
</dbReference>
<dbReference type="PANTHER" id="PTHR43592:SF15">
    <property type="entry name" value="CAAX AMINO TERMINAL PROTEASE FAMILY PROTEIN"/>
    <property type="match status" value="1"/>
</dbReference>
<feature type="domain" description="CAAX prenyl protease 2/Lysostaphin resistance protein A-like" evidence="2">
    <location>
        <begin position="99"/>
        <end position="182"/>
    </location>
</feature>
<keyword evidence="4" id="KW-1185">Reference proteome</keyword>
<dbReference type="InterPro" id="IPR003675">
    <property type="entry name" value="Rce1/LyrA-like_dom"/>
</dbReference>
<keyword evidence="1" id="KW-1133">Transmembrane helix</keyword>
<keyword evidence="1" id="KW-0472">Membrane</keyword>
<evidence type="ECO:0000259" key="2">
    <source>
        <dbReference type="Pfam" id="PF02517"/>
    </source>
</evidence>
<feature type="transmembrane region" description="Helical" evidence="1">
    <location>
        <begin position="169"/>
        <end position="190"/>
    </location>
</feature>
<accession>A0ABU0AT17</accession>
<dbReference type="RefSeq" id="WP_307494903.1">
    <property type="nucleotide sequence ID" value="NZ_JAUSTN010000002.1"/>
</dbReference>
<dbReference type="Pfam" id="PF02517">
    <property type="entry name" value="Rce1-like"/>
    <property type="match status" value="1"/>
</dbReference>
<keyword evidence="1" id="KW-0812">Transmembrane</keyword>
<gene>
    <name evidence="3" type="ORF">J2S72_000430</name>
</gene>
<feature type="transmembrane region" description="Helical" evidence="1">
    <location>
        <begin position="99"/>
        <end position="119"/>
    </location>
</feature>
<protein>
    <submittedName>
        <fullName evidence="3">Membrane protease YdiL (CAAX protease family)</fullName>
    </submittedName>
</protein>
<dbReference type="Proteomes" id="UP001236559">
    <property type="component" value="Unassembled WGS sequence"/>
</dbReference>
<comment type="caution">
    <text evidence="3">The sequence shown here is derived from an EMBL/GenBank/DDBJ whole genome shotgun (WGS) entry which is preliminary data.</text>
</comment>
<keyword evidence="3" id="KW-0645">Protease</keyword>
<organism evidence="3 4">
    <name type="scientific">Peptoniphilus koenoeneniae</name>
    <dbReference type="NCBI Taxonomy" id="507751"/>
    <lineage>
        <taxon>Bacteria</taxon>
        <taxon>Bacillati</taxon>
        <taxon>Bacillota</taxon>
        <taxon>Tissierellia</taxon>
        <taxon>Tissierellales</taxon>
        <taxon>Peptoniphilaceae</taxon>
        <taxon>Peptoniphilus</taxon>
    </lineage>
</organism>
<feature type="transmembrane region" description="Helical" evidence="1">
    <location>
        <begin position="12"/>
        <end position="32"/>
    </location>
</feature>
<reference evidence="3 4" key="1">
    <citation type="submission" date="2023-07" db="EMBL/GenBank/DDBJ databases">
        <title>Genomic Encyclopedia of Type Strains, Phase IV (KMG-IV): sequencing the most valuable type-strain genomes for metagenomic binning, comparative biology and taxonomic classification.</title>
        <authorList>
            <person name="Goeker M."/>
        </authorList>
    </citation>
    <scope>NUCLEOTIDE SEQUENCE [LARGE SCALE GENOMIC DNA]</scope>
    <source>
        <strain evidence="3 4">DSM 22616</strain>
    </source>
</reference>
<evidence type="ECO:0000256" key="1">
    <source>
        <dbReference type="SAM" id="Phobius"/>
    </source>
</evidence>
<feature type="transmembrane region" description="Helical" evidence="1">
    <location>
        <begin position="254"/>
        <end position="273"/>
    </location>
</feature>
<feature type="transmembrane region" description="Helical" evidence="1">
    <location>
        <begin position="210"/>
        <end position="233"/>
    </location>
</feature>
<sequence>MTIGNSIQDKNFFLGTFITEVFILLIPSLIVVNLSGRAKSILNINKISFTDLFLVILVTILSYPIILLFNGIFLTLISKFVEFNNFSMDLFTKSEIKKYFIFVCFLPSICEEIFFRGAVLSSYDIYGRKFAIFMSSFVFAISHFDIQNFIAPLLLGILFSNMMELTGSIFAPITAHFTNNIIAIIFAKYLNDYFFKFLSATNFSREIGSVEVFTIVVLTFASIISFFAIRYIFKYMNKKRKVSEIGKKYRSLRNIELFSFIPIFAEIILYLVYNFQIFRR</sequence>
<dbReference type="GO" id="GO:0008233">
    <property type="term" value="F:peptidase activity"/>
    <property type="evidence" value="ECO:0007669"/>
    <property type="project" value="UniProtKB-KW"/>
</dbReference>
<feature type="transmembrane region" description="Helical" evidence="1">
    <location>
        <begin position="52"/>
        <end position="78"/>
    </location>
</feature>
<keyword evidence="3" id="KW-0378">Hydrolase</keyword>
<evidence type="ECO:0000313" key="3">
    <source>
        <dbReference type="EMBL" id="MDQ0274422.1"/>
    </source>
</evidence>
<evidence type="ECO:0000313" key="4">
    <source>
        <dbReference type="Proteomes" id="UP001236559"/>
    </source>
</evidence>
<proteinExistence type="predicted"/>
<feature type="transmembrane region" description="Helical" evidence="1">
    <location>
        <begin position="131"/>
        <end position="157"/>
    </location>
</feature>